<reference evidence="2 3" key="1">
    <citation type="submission" date="2016-10" db="EMBL/GenBank/DDBJ databases">
        <authorList>
            <person name="de Groot N.N."/>
        </authorList>
    </citation>
    <scope>NUCLEOTIDE SEQUENCE [LARGE SCALE GENOMIC DNA]</scope>
    <source>
        <strain evidence="2 3">DSM 44892</strain>
    </source>
</reference>
<dbReference type="SFLD" id="SFLDG01129">
    <property type="entry name" value="C1.5:_HAD__Beta-PGM__Phosphata"/>
    <property type="match status" value="1"/>
</dbReference>
<dbReference type="PANTHER" id="PTHR43434:SF19">
    <property type="entry name" value="PHOSPHONOACETALDEHYDE HYDROLASE"/>
    <property type="match status" value="1"/>
</dbReference>
<evidence type="ECO:0000313" key="3">
    <source>
        <dbReference type="Proteomes" id="UP000183263"/>
    </source>
</evidence>
<evidence type="ECO:0000256" key="1">
    <source>
        <dbReference type="SAM" id="MobiDB-lite"/>
    </source>
</evidence>
<proteinExistence type="predicted"/>
<dbReference type="InterPro" id="IPR022468">
    <property type="entry name" value="PhnX-like"/>
</dbReference>
<gene>
    <name evidence="2" type="ORF">SAMN05444695_12130</name>
</gene>
<protein>
    <submittedName>
        <fullName evidence="2">Phosphonatase-like hydrolase</fullName>
    </submittedName>
</protein>
<keyword evidence="3" id="KW-1185">Reference proteome</keyword>
<feature type="region of interest" description="Disordered" evidence="1">
    <location>
        <begin position="1"/>
        <end position="24"/>
    </location>
</feature>
<sequence length="249" mass="26360">MSDSPRPDSPRPDSPRPDSRPSEPVSLVVFDMAGTTVEDGGLVRRSFLAADEHAGLSANDGDRAAMLDYVTETMGQSKIVVFRHLARGDEERAQAANDEFERCYARLVADGECSPVPGAEDVFAALRESGMKTALTTGFSPDTQAAILDALGWQRIADVTLCPGEGIRGRPFPDMPLTALLRTETDSVQQMVVVGDSASDVISGRRAGARASVGVRTGAHDETVLRTAGATHVLASVAEIPALLAELRS</sequence>
<evidence type="ECO:0000313" key="2">
    <source>
        <dbReference type="EMBL" id="SDJ28039.1"/>
    </source>
</evidence>
<dbReference type="InterPro" id="IPR023214">
    <property type="entry name" value="HAD_sf"/>
</dbReference>
<dbReference type="SFLD" id="SFLDS00003">
    <property type="entry name" value="Haloacid_Dehalogenase"/>
    <property type="match status" value="1"/>
</dbReference>
<dbReference type="EMBL" id="FNDN01000021">
    <property type="protein sequence ID" value="SDJ28039.1"/>
    <property type="molecule type" value="Genomic_DNA"/>
</dbReference>
<dbReference type="GO" id="GO:0005829">
    <property type="term" value="C:cytosol"/>
    <property type="evidence" value="ECO:0007669"/>
    <property type="project" value="TreeGrafter"/>
</dbReference>
<dbReference type="InterPro" id="IPR050155">
    <property type="entry name" value="HAD-like_hydrolase_sf"/>
</dbReference>
<dbReference type="Gene3D" id="3.40.50.1000">
    <property type="entry name" value="HAD superfamily/HAD-like"/>
    <property type="match status" value="1"/>
</dbReference>
<dbReference type="GO" id="GO:0008967">
    <property type="term" value="F:phosphoglycolate phosphatase activity"/>
    <property type="evidence" value="ECO:0007669"/>
    <property type="project" value="TreeGrafter"/>
</dbReference>
<dbReference type="AlphaFoldDB" id="A0A1G8SFL6"/>
<dbReference type="PANTHER" id="PTHR43434">
    <property type="entry name" value="PHOSPHOGLYCOLATE PHOSPHATASE"/>
    <property type="match status" value="1"/>
</dbReference>
<organism evidence="2 3">
    <name type="scientific">Rhodococcus triatomae</name>
    <dbReference type="NCBI Taxonomy" id="300028"/>
    <lineage>
        <taxon>Bacteria</taxon>
        <taxon>Bacillati</taxon>
        <taxon>Actinomycetota</taxon>
        <taxon>Actinomycetes</taxon>
        <taxon>Mycobacteriales</taxon>
        <taxon>Nocardiaceae</taxon>
        <taxon>Rhodococcus</taxon>
    </lineage>
</organism>
<name>A0A1G8SFL6_9NOCA</name>
<dbReference type="Pfam" id="PF00702">
    <property type="entry name" value="Hydrolase"/>
    <property type="match status" value="1"/>
</dbReference>
<keyword evidence="2" id="KW-0378">Hydrolase</keyword>
<feature type="compositionally biased region" description="Basic and acidic residues" evidence="1">
    <location>
        <begin position="1"/>
        <end position="21"/>
    </location>
</feature>
<accession>A0A1G8SFL6</accession>
<dbReference type="Proteomes" id="UP000183263">
    <property type="component" value="Unassembled WGS sequence"/>
</dbReference>
<dbReference type="SUPFAM" id="SSF56784">
    <property type="entry name" value="HAD-like"/>
    <property type="match status" value="1"/>
</dbReference>
<dbReference type="GO" id="GO:0006281">
    <property type="term" value="P:DNA repair"/>
    <property type="evidence" value="ECO:0007669"/>
    <property type="project" value="TreeGrafter"/>
</dbReference>
<dbReference type="NCBIfam" id="TIGR03351">
    <property type="entry name" value="PhnX-like"/>
    <property type="match status" value="1"/>
</dbReference>
<dbReference type="InterPro" id="IPR036412">
    <property type="entry name" value="HAD-like_sf"/>
</dbReference>